<sequence length="145" mass="16068">MLGVALIGNCTYTANMGIKPTKEQLTAFLTAPSSGPIHMVNLLKFKAKTSDDKSGEASYNKYGENVIKMVTERGGKLVWHGKPMGVLIGDNEADKWDYIVIVEYPSREVMIEMTSNPKYDEIHGDREDGLERTALIPTRPFTVSS</sequence>
<dbReference type="InterPro" id="IPR010753">
    <property type="entry name" value="DUF1330"/>
</dbReference>
<proteinExistence type="predicted"/>
<accession>A0A6J7LJS1</accession>
<dbReference type="SUPFAM" id="SSF54909">
    <property type="entry name" value="Dimeric alpha+beta barrel"/>
    <property type="match status" value="1"/>
</dbReference>
<dbReference type="AlphaFoldDB" id="A0A6J7LJS1"/>
<dbReference type="EMBL" id="CAFBNR010000062">
    <property type="protein sequence ID" value="CAB4966109.1"/>
    <property type="molecule type" value="Genomic_DNA"/>
</dbReference>
<gene>
    <name evidence="2" type="ORF">UFOPK3879_01159</name>
</gene>
<evidence type="ECO:0000259" key="1">
    <source>
        <dbReference type="Pfam" id="PF07045"/>
    </source>
</evidence>
<feature type="domain" description="DUF1330" evidence="1">
    <location>
        <begin position="56"/>
        <end position="136"/>
    </location>
</feature>
<evidence type="ECO:0000313" key="2">
    <source>
        <dbReference type="EMBL" id="CAB4966109.1"/>
    </source>
</evidence>
<name>A0A6J7LJS1_9ZZZZ</name>
<reference evidence="2" key="1">
    <citation type="submission" date="2020-05" db="EMBL/GenBank/DDBJ databases">
        <authorList>
            <person name="Chiriac C."/>
            <person name="Salcher M."/>
            <person name="Ghai R."/>
            <person name="Kavagutti S V."/>
        </authorList>
    </citation>
    <scope>NUCLEOTIDE SEQUENCE</scope>
</reference>
<dbReference type="InterPro" id="IPR011008">
    <property type="entry name" value="Dimeric_a/b-barrel"/>
</dbReference>
<dbReference type="Pfam" id="PF07045">
    <property type="entry name" value="DUF1330"/>
    <property type="match status" value="1"/>
</dbReference>
<organism evidence="2">
    <name type="scientific">freshwater metagenome</name>
    <dbReference type="NCBI Taxonomy" id="449393"/>
    <lineage>
        <taxon>unclassified sequences</taxon>
        <taxon>metagenomes</taxon>
        <taxon>ecological metagenomes</taxon>
    </lineage>
</organism>
<dbReference type="PANTHER" id="PTHR40257">
    <property type="match status" value="1"/>
</dbReference>
<dbReference type="Gene3D" id="3.30.70.100">
    <property type="match status" value="1"/>
</dbReference>
<protein>
    <submittedName>
        <fullName evidence="2">Unannotated protein</fullName>
    </submittedName>
</protein>
<dbReference type="PANTHER" id="PTHR40257:SF1">
    <property type="entry name" value="DUF1330 DOMAIN-CONTAINING PROTEIN"/>
    <property type="match status" value="1"/>
</dbReference>